<keyword evidence="1" id="KW-0812">Transmembrane</keyword>
<organismHost>
    <name type="scientific">Escherichia coli</name>
    <dbReference type="NCBI Taxonomy" id="562"/>
</organismHost>
<sequence length="91" mass="10314">MAFAHLRSDKVSGKVNAKKKIVKNNVCWNCIFLSPSMVSILLTSFFRDRKTYRNNIYTVLRGEYYPAVGILGAVRFDFLSRITSSTCDVAV</sequence>
<dbReference type="KEGG" id="vg:58571874"/>
<dbReference type="Proteomes" id="UP000229597">
    <property type="component" value="Segment"/>
</dbReference>
<dbReference type="GeneID" id="58571874"/>
<name>Q1MVF1_BPP7</name>
<organism evidence="2 3">
    <name type="scientific">Enterobacteria phage P7</name>
    <name type="common">Bacteriophage P7</name>
    <dbReference type="NCBI Taxonomy" id="10682"/>
    <lineage>
        <taxon>Viruses</taxon>
        <taxon>Duplodnaviria</taxon>
        <taxon>Heunggongvirae</taxon>
        <taxon>Uroviricota</taxon>
        <taxon>Caudoviricetes</taxon>
        <taxon>Punavirus</taxon>
        <taxon>Punavirus P1</taxon>
    </lineage>
</organism>
<accession>Q1MVF1</accession>
<keyword evidence="1" id="KW-0472">Membrane</keyword>
<keyword evidence="1" id="KW-1133">Transmembrane helix</keyword>
<dbReference type="RefSeq" id="YP_009914577.1">
    <property type="nucleotide sequence ID" value="NC_050152.1"/>
</dbReference>
<dbReference type="EMBL" id="AF503408">
    <property type="protein sequence ID" value="AAQ07571.1"/>
    <property type="molecule type" value="Genomic_DNA"/>
</dbReference>
<protein>
    <submittedName>
        <fullName evidence="2">Upf91.7</fullName>
    </submittedName>
</protein>
<proteinExistence type="predicted"/>
<evidence type="ECO:0000313" key="2">
    <source>
        <dbReference type="EMBL" id="AAQ07571.1"/>
    </source>
</evidence>
<evidence type="ECO:0000256" key="1">
    <source>
        <dbReference type="SAM" id="Phobius"/>
    </source>
</evidence>
<reference evidence="2 3" key="1">
    <citation type="submission" date="2002-04" db="EMBL/GenBank/DDBJ databases">
        <title>Complete nucleotide sequence of enterobacteria phage P7, a relative of P1 isolated from human fecal flora.</title>
        <authorList>
            <person name="Lobocka M.B."/>
            <person name="Rusin M."/>
            <person name="Bugajska O."/>
            <person name="Dobruk A."/>
            <person name="Janowicz A."/>
            <person name="Samojedny A."/>
        </authorList>
    </citation>
    <scope>NUCLEOTIDE SEQUENCE [LARGE SCALE GENOMIC DNA]</scope>
</reference>
<evidence type="ECO:0000313" key="3">
    <source>
        <dbReference type="Proteomes" id="UP000229597"/>
    </source>
</evidence>
<gene>
    <name evidence="2" type="primary">upf91.7</name>
</gene>
<feature type="transmembrane region" description="Helical" evidence="1">
    <location>
        <begin position="26"/>
        <end position="46"/>
    </location>
</feature>